<dbReference type="Proteomes" id="UP000419144">
    <property type="component" value="Unassembled WGS sequence"/>
</dbReference>
<evidence type="ECO:0000256" key="1">
    <source>
        <dbReference type="SAM" id="MobiDB-lite"/>
    </source>
</evidence>
<feature type="region of interest" description="Disordered" evidence="1">
    <location>
        <begin position="336"/>
        <end position="358"/>
    </location>
</feature>
<gene>
    <name evidence="2" type="ORF">LtaPh_0611900</name>
</gene>
<comment type="caution">
    <text evidence="2">The sequence shown here is derived from an EMBL/GenBank/DDBJ whole genome shotgun (WGS) entry which is preliminary data.</text>
</comment>
<dbReference type="AlphaFoldDB" id="A0A640K8V4"/>
<keyword evidence="3" id="KW-1185">Reference proteome</keyword>
<protein>
    <submittedName>
        <fullName evidence="2">Uncharacterized protein</fullName>
    </submittedName>
</protein>
<proteinExistence type="predicted"/>
<organism evidence="2 3">
    <name type="scientific">Leishmania tarentolae</name>
    <name type="common">Sauroleishmania tarentolae</name>
    <dbReference type="NCBI Taxonomy" id="5689"/>
    <lineage>
        <taxon>Eukaryota</taxon>
        <taxon>Discoba</taxon>
        <taxon>Euglenozoa</taxon>
        <taxon>Kinetoplastea</taxon>
        <taxon>Metakinetoplastina</taxon>
        <taxon>Trypanosomatida</taxon>
        <taxon>Trypanosomatidae</taxon>
        <taxon>Leishmaniinae</taxon>
        <taxon>Leishmania</taxon>
        <taxon>lizard Leishmania</taxon>
    </lineage>
</organism>
<dbReference type="OrthoDB" id="272917at2759"/>
<dbReference type="VEuPathDB" id="TriTrypDB:LtaPh_0611900"/>
<feature type="region of interest" description="Disordered" evidence="1">
    <location>
        <begin position="288"/>
        <end position="315"/>
    </location>
</feature>
<reference evidence="2" key="1">
    <citation type="submission" date="2019-11" db="EMBL/GenBank/DDBJ databases">
        <title>Leishmania tarentolae CDS.</title>
        <authorList>
            <person name="Goto Y."/>
            <person name="Yamagishi J."/>
        </authorList>
    </citation>
    <scope>NUCLEOTIDE SEQUENCE [LARGE SCALE GENOMIC DNA]</scope>
    <source>
        <strain evidence="2">Parrot Tar II</strain>
    </source>
</reference>
<evidence type="ECO:0000313" key="2">
    <source>
        <dbReference type="EMBL" id="GET85983.1"/>
    </source>
</evidence>
<dbReference type="EMBL" id="BLBS01000007">
    <property type="protein sequence ID" value="GET85983.1"/>
    <property type="molecule type" value="Genomic_DNA"/>
</dbReference>
<sequence>MFACPYIDHDDQSTHVECIPPRHPGNAARILVPDSDNDDSLGLPISQESSPSICVPAARSFSKRAARCAEALLQCHDDAASALEKKRCMQQLGRLGGAYCSLAYGQRVTIWVRYQDLNARVIRETEAFFEGRMADHLAHPHVTRNNGILTAAPKAAFSYHPQRLSPDASFGCRAPLPSSPSPAHAAHVTLSSGGAVDAHATPPQTGYSLTKGEQCALSLLTMGDTTDASYTSSPLPMFTVHHSSDDGSQRMGLSESLCDTLSHGSCLADTHEAMPLWMYGEDSDSVQCSPAPAAHHRDSPSAACRHRKRSRVDTTGIDPHHLKERTEMCSAKALLFDEPDTPSPSQSTSPREGGATARHDTLVTPSLSATVIELQNQRVQWDLLRRQSLFSPF</sequence>
<name>A0A640K8V4_LEITA</name>
<accession>A0A640K8V4</accession>
<evidence type="ECO:0000313" key="3">
    <source>
        <dbReference type="Proteomes" id="UP000419144"/>
    </source>
</evidence>